<dbReference type="Pfam" id="PF07669">
    <property type="entry name" value="Eco57I"/>
    <property type="match status" value="1"/>
</dbReference>
<name>A0ABU3L3K7_9FLAO</name>
<protein>
    <recommendedName>
        <fullName evidence="1">site-specific DNA-methyltransferase (adenine-specific)</fullName>
        <ecNumber evidence="1">2.1.1.72</ecNumber>
    </recommendedName>
</protein>
<organism evidence="11 12">
    <name type="scientific">Pricia mediterranea</name>
    <dbReference type="NCBI Taxonomy" id="3076079"/>
    <lineage>
        <taxon>Bacteria</taxon>
        <taxon>Pseudomonadati</taxon>
        <taxon>Bacteroidota</taxon>
        <taxon>Flavobacteriia</taxon>
        <taxon>Flavobacteriales</taxon>
        <taxon>Flavobacteriaceae</taxon>
        <taxon>Pricia</taxon>
    </lineage>
</organism>
<keyword evidence="4" id="KW-0949">S-adenosyl-L-methionine</keyword>
<evidence type="ECO:0000313" key="12">
    <source>
        <dbReference type="Proteomes" id="UP001250656"/>
    </source>
</evidence>
<dbReference type="PROSITE" id="PS00092">
    <property type="entry name" value="N6_MTASE"/>
    <property type="match status" value="1"/>
</dbReference>
<dbReference type="EMBL" id="JAVTTP010000001">
    <property type="protein sequence ID" value="MDT7828336.1"/>
    <property type="molecule type" value="Genomic_DNA"/>
</dbReference>
<keyword evidence="6" id="KW-0238">DNA-binding</keyword>
<feature type="coiled-coil region" evidence="8">
    <location>
        <begin position="1053"/>
        <end position="1080"/>
    </location>
</feature>
<evidence type="ECO:0000256" key="7">
    <source>
        <dbReference type="ARBA" id="ARBA00047942"/>
    </source>
</evidence>
<keyword evidence="2" id="KW-0489">Methyltransferase</keyword>
<feature type="domain" description="Type II methyltransferase M.TaqI-like" evidence="9">
    <location>
        <begin position="517"/>
        <end position="679"/>
    </location>
</feature>
<evidence type="ECO:0000256" key="3">
    <source>
        <dbReference type="ARBA" id="ARBA00022679"/>
    </source>
</evidence>
<dbReference type="InterPro" id="IPR029063">
    <property type="entry name" value="SAM-dependent_MTases_sf"/>
</dbReference>
<dbReference type="InterPro" id="IPR050953">
    <property type="entry name" value="N4_N6_ade-DNA_methylase"/>
</dbReference>
<dbReference type="PANTHER" id="PTHR33841">
    <property type="entry name" value="DNA METHYLTRANSFERASE YEEA-RELATED"/>
    <property type="match status" value="1"/>
</dbReference>
<sequence length="1095" mass="128048">MPLFQTSVLKKYLSQQDPTAVEKAYRKYSKYFLNAEIQENIRSSKEEQFQATFLTELFVNVLDYTINPSPKYNLTTEYKNEKNNRKADGAILKDDTTLAVVELKGTNTKDLESIRRQAFDYKVNHKGCRYVITSNFEKLRFYIDDATEHEPFDLFQLTQERFALLYLCLHKDNLLNALPLKIKQDSLVEEEQITEEFYKDYSLFKRELFRDLVKRNVKKIRAARQQELEEITTDLAYQQELQSLDKNVKLALFKKSQKLIDRFLFVFFSEDRGLLTPNSTLQILEKWKADMDFGDERPLYNLFKQYFNYLDTGRKGTSSRAEIYAYNGGLFKPDTILDGLEIDDNLLYRHTLKLAKYDFESQVDVNILGHIFENSLNEIESVNAEIEGAEFDKQKSKRKKDGVFYTPKYITKYIVENTVGKLCDEKKIELDFKEEEYFKGRKNRKGFFIQKLVSILDEYRNWLLQLTICDPACGSGAFLNQALDFLIKEHQYIDELKAKVLGGGFQFPDIENTILENNIYGVDLNEESVEIAKLSLWLRTAQPRRKLNDLSSNIKCGNSLINSKAVAGDKAFDWENAFPKVFINGGFDVVIGNPPYVRQELFKDVKPYLEKHYDVYQGTADLYTYFFELSVEKLVKNKGLYSIIVANKWMQANYAKPLRDWLRTKRIIEIIDFGDLNVFKNVAAYPCIITIAPESPTKKFRVTLPKNLDFPDLNLLVDQTHFNVIHNNLSESSWSLVDESISKLTNKLKVVGKKLLDFTDSKIFYGIKTGLNEAFVIDKQQKNQIISNNSKAIELIKPFLAGRDIKRYAVDFKDTYLILIPSGWTNENRIDVNPWEYLRANFPGISNHLETFKEKAEKRSDQGDYWWELRSCAYYDEFNKPKLLLPDISKQGNFVLDRSDNYYLVNTAYIIGNADLYLLGILNSKLITFFYKSISPEVRGGYLRFIYQYLSLIPIALPDDKSKNDFEIIVDRLQHAHNSHKELIDKFIRHFISSYKIIKTSKNLENWQDLDFGEFIKELNKAIKTTNRDRQKENQPTVDTLTRADEFEWLDLFEQNKKKAQDLQAEIDSLEQQIDAMVYELYGLTEEEIRIVEHK</sequence>
<evidence type="ECO:0000256" key="4">
    <source>
        <dbReference type="ARBA" id="ARBA00022691"/>
    </source>
</evidence>
<dbReference type="InterPro" id="IPR002052">
    <property type="entry name" value="DNA_methylase_N6_adenine_CS"/>
</dbReference>
<proteinExistence type="predicted"/>
<comment type="catalytic activity">
    <reaction evidence="7">
        <text>a 2'-deoxyadenosine in DNA + S-adenosyl-L-methionine = an N(6)-methyl-2'-deoxyadenosine in DNA + S-adenosyl-L-homocysteine + H(+)</text>
        <dbReference type="Rhea" id="RHEA:15197"/>
        <dbReference type="Rhea" id="RHEA-COMP:12418"/>
        <dbReference type="Rhea" id="RHEA-COMP:12419"/>
        <dbReference type="ChEBI" id="CHEBI:15378"/>
        <dbReference type="ChEBI" id="CHEBI:57856"/>
        <dbReference type="ChEBI" id="CHEBI:59789"/>
        <dbReference type="ChEBI" id="CHEBI:90615"/>
        <dbReference type="ChEBI" id="CHEBI:90616"/>
        <dbReference type="EC" id="2.1.1.72"/>
    </reaction>
</comment>
<keyword evidence="5" id="KW-0680">Restriction system</keyword>
<evidence type="ECO:0000259" key="10">
    <source>
        <dbReference type="Pfam" id="PF12950"/>
    </source>
</evidence>
<evidence type="ECO:0000259" key="9">
    <source>
        <dbReference type="Pfam" id="PF07669"/>
    </source>
</evidence>
<evidence type="ECO:0000256" key="6">
    <source>
        <dbReference type="ARBA" id="ARBA00023125"/>
    </source>
</evidence>
<keyword evidence="12" id="KW-1185">Reference proteome</keyword>
<dbReference type="PRINTS" id="PR00507">
    <property type="entry name" value="N12N6MTFRASE"/>
</dbReference>
<evidence type="ECO:0000256" key="2">
    <source>
        <dbReference type="ARBA" id="ARBA00022603"/>
    </source>
</evidence>
<feature type="domain" description="TaqI-like C-terminal specificity" evidence="10">
    <location>
        <begin position="797"/>
        <end position="955"/>
    </location>
</feature>
<accession>A0ABU3L3K7</accession>
<comment type="caution">
    <text evidence="11">The sequence shown here is derived from an EMBL/GenBank/DDBJ whole genome shotgun (WGS) entry which is preliminary data.</text>
</comment>
<dbReference type="InterPro" id="IPR011639">
    <property type="entry name" value="MethylTrfase_TaqI-like_dom"/>
</dbReference>
<evidence type="ECO:0000256" key="5">
    <source>
        <dbReference type="ARBA" id="ARBA00022747"/>
    </source>
</evidence>
<gene>
    <name evidence="11" type="ORF">RQM65_06645</name>
</gene>
<dbReference type="RefSeq" id="WP_314013602.1">
    <property type="nucleotide sequence ID" value="NZ_JAVTTP010000001.1"/>
</dbReference>
<keyword evidence="8" id="KW-0175">Coiled coil</keyword>
<dbReference type="Pfam" id="PF12950">
    <property type="entry name" value="TaqI_C"/>
    <property type="match status" value="1"/>
</dbReference>
<evidence type="ECO:0000256" key="8">
    <source>
        <dbReference type="SAM" id="Coils"/>
    </source>
</evidence>
<evidence type="ECO:0000313" key="11">
    <source>
        <dbReference type="EMBL" id="MDT7828336.1"/>
    </source>
</evidence>
<evidence type="ECO:0000256" key="1">
    <source>
        <dbReference type="ARBA" id="ARBA00011900"/>
    </source>
</evidence>
<dbReference type="Proteomes" id="UP001250656">
    <property type="component" value="Unassembled WGS sequence"/>
</dbReference>
<dbReference type="PANTHER" id="PTHR33841:SF1">
    <property type="entry name" value="DNA METHYLTRANSFERASE A"/>
    <property type="match status" value="1"/>
</dbReference>
<keyword evidence="3" id="KW-0808">Transferase</keyword>
<dbReference type="Gene3D" id="3.40.50.150">
    <property type="entry name" value="Vaccinia Virus protein VP39"/>
    <property type="match status" value="1"/>
</dbReference>
<reference evidence="11 12" key="1">
    <citation type="submission" date="2023-09" db="EMBL/GenBank/DDBJ databases">
        <title>Novel taxa isolated from Blanes Bay.</title>
        <authorList>
            <person name="Rey-Velasco X."/>
            <person name="Lucena T."/>
        </authorList>
    </citation>
    <scope>NUCLEOTIDE SEQUENCE [LARGE SCALE GENOMIC DNA]</scope>
    <source>
        <strain evidence="11 12">S334</strain>
    </source>
</reference>
<dbReference type="SUPFAM" id="SSF53335">
    <property type="entry name" value="S-adenosyl-L-methionine-dependent methyltransferases"/>
    <property type="match status" value="1"/>
</dbReference>
<dbReference type="InterPro" id="IPR025931">
    <property type="entry name" value="TaqI_C"/>
</dbReference>
<dbReference type="EC" id="2.1.1.72" evidence="1"/>